<dbReference type="GO" id="GO:0005737">
    <property type="term" value="C:cytoplasm"/>
    <property type="evidence" value="ECO:0007669"/>
    <property type="project" value="GOC"/>
</dbReference>
<feature type="domain" description="Centromere/kinetochore protein zw10 C-terminal" evidence="3">
    <location>
        <begin position="415"/>
        <end position="539"/>
    </location>
</feature>
<dbReference type="PANTHER" id="PTHR12205">
    <property type="entry name" value="CENTROMERE/KINETOCHORE PROTEIN ZW10"/>
    <property type="match status" value="1"/>
</dbReference>
<feature type="domain" description="Centromere/kinetochore protein zw10 middle" evidence="2">
    <location>
        <begin position="174"/>
        <end position="383"/>
    </location>
</feature>
<dbReference type="AlphaFoldDB" id="A0A131YQJ5"/>
<dbReference type="Pfam" id="PF20666">
    <property type="entry name" value="ZW10_C"/>
    <property type="match status" value="1"/>
</dbReference>
<organism evidence="5">
    <name type="scientific">Rhipicephalus appendiculatus</name>
    <name type="common">Brown ear tick</name>
    <dbReference type="NCBI Taxonomy" id="34631"/>
    <lineage>
        <taxon>Eukaryota</taxon>
        <taxon>Metazoa</taxon>
        <taxon>Ecdysozoa</taxon>
        <taxon>Arthropoda</taxon>
        <taxon>Chelicerata</taxon>
        <taxon>Arachnida</taxon>
        <taxon>Acari</taxon>
        <taxon>Parasitiformes</taxon>
        <taxon>Ixodida</taxon>
        <taxon>Ixodoidea</taxon>
        <taxon>Ixodidae</taxon>
        <taxon>Rhipicephalinae</taxon>
        <taxon>Rhipicephalus</taxon>
        <taxon>Rhipicephalus</taxon>
    </lineage>
</organism>
<keyword evidence="1" id="KW-0175">Coiled coil</keyword>
<evidence type="ECO:0000313" key="5">
    <source>
        <dbReference type="EMBL" id="JAP81207.1"/>
    </source>
</evidence>
<dbReference type="Gene3D" id="1.10.357.150">
    <property type="match status" value="1"/>
</dbReference>
<dbReference type="InterPro" id="IPR048344">
    <property type="entry name" value="Zw10_middle"/>
</dbReference>
<dbReference type="PANTHER" id="PTHR12205:SF0">
    <property type="entry name" value="CENTROMERE_KINETOCHORE PROTEIN ZW10 HOMOLOG"/>
    <property type="match status" value="1"/>
</dbReference>
<dbReference type="GO" id="GO:0007094">
    <property type="term" value="P:mitotic spindle assembly checkpoint signaling"/>
    <property type="evidence" value="ECO:0007669"/>
    <property type="project" value="TreeGrafter"/>
</dbReference>
<dbReference type="InterPro" id="IPR048343">
    <property type="entry name" value="ZW10_C"/>
</dbReference>
<sequence length="721" mass="80932">MSLVAEVLQPKEPLEKGNLKAAVSRLSRKIEDLKTDMQKELVSKYDMFSPYDRDAEHLMRCLKAALEDVEEVFQNIENHVKPRLVQSTNEFELLSRELATIEQQSSQIRRYARLHELLEKAEAQFVSEDLLACSQLLEEVGSVVSELEGGPEVQLVEALHTEHVIRCERLIYKLSEVWKRYIIWKIGRTPHVTELTVATAQKEEAEAFARLVEAVQRQGQLREKMSRFGRSLLTDIVTPMVKYESVIVTSPDSTTFRVEFNESKAPLVKDVLANLSTLFTFLTNRLRAHDVIAVDLIKIMGSVIGSEFSDTVAKCCLEPAVPSDGSRLDSYPASALLDFHNQLVATNFLSSEKTGFSNLVSNLEALCISKQSQSILLQARAIMKQELHDTIVVGEPPISGKQTSSMEHCLDGSPFKFPRCQVSKFVKELVALLKKTVDGAKDSPDGSCSEQSWQVGAVRHICELYCCVAPVYHQHAIETIPVQTAIHHNNCLYLAHELLCLGVWFHGRTTLVDVASSIRCIGRVALCQQVDTQRKHLLDFLSEVSLSEDSQGLDAALRRCLFHIEQLKRVWLDVLPITSYLEAVGSLLNSVLENVIKSVVGMEDIASTLSEELAQVFEKVIDQAVNIFDIPASSSDARVLASDHVPKWRKFCELKNLLRFNLREVMDRWADGRGPLAACFLPDELKRLIRALFQNTDRRAAALAQIRSSNIYVDSQPAPPN</sequence>
<feature type="domain" description="ZW10 C-terminal helical" evidence="4">
    <location>
        <begin position="556"/>
        <end position="706"/>
    </location>
</feature>
<protein>
    <submittedName>
        <fullName evidence="5">Centromere/kinetochore protein ZW10</fullName>
    </submittedName>
</protein>
<proteinExistence type="predicted"/>
<evidence type="ECO:0000259" key="3">
    <source>
        <dbReference type="Pfam" id="PF20666"/>
    </source>
</evidence>
<feature type="coiled-coil region" evidence="1">
    <location>
        <begin position="16"/>
        <end position="104"/>
    </location>
</feature>
<dbReference type="InterPro" id="IPR046362">
    <property type="entry name" value="Zw10/DSL1_C_sf"/>
</dbReference>
<evidence type="ECO:0000259" key="4">
    <source>
        <dbReference type="Pfam" id="PF22766"/>
    </source>
</evidence>
<name>A0A131YQJ5_RHIAP</name>
<dbReference type="Pfam" id="PF20665">
    <property type="entry name" value="Zw10_middle"/>
    <property type="match status" value="1"/>
</dbReference>
<reference evidence="5" key="1">
    <citation type="journal article" date="2016" name="Ticks Tick Borne Dis.">
        <title>De novo assembly and annotation of the salivary gland transcriptome of Rhipicephalus appendiculatus male and female ticks during blood feeding.</title>
        <authorList>
            <person name="de Castro M.H."/>
            <person name="de Klerk D."/>
            <person name="Pienaar R."/>
            <person name="Latif A.A."/>
            <person name="Rees D.J."/>
            <person name="Mans B.J."/>
        </authorList>
    </citation>
    <scope>NUCLEOTIDE SEQUENCE</scope>
    <source>
        <tissue evidence="5">Salivary glands</tissue>
    </source>
</reference>
<accession>A0A131YQJ5</accession>
<dbReference type="GO" id="GO:0006888">
    <property type="term" value="P:endoplasmic reticulum to Golgi vesicle-mediated transport"/>
    <property type="evidence" value="ECO:0007669"/>
    <property type="project" value="TreeGrafter"/>
</dbReference>
<dbReference type="InterPro" id="IPR055148">
    <property type="entry name" value="ZW10_C_2"/>
</dbReference>
<evidence type="ECO:0000259" key="2">
    <source>
        <dbReference type="Pfam" id="PF20665"/>
    </source>
</evidence>
<dbReference type="EMBL" id="GEDV01007350">
    <property type="protein sequence ID" value="JAP81207.1"/>
    <property type="molecule type" value="Transcribed_RNA"/>
</dbReference>
<dbReference type="GO" id="GO:1990423">
    <property type="term" value="C:RZZ complex"/>
    <property type="evidence" value="ECO:0007669"/>
    <property type="project" value="TreeGrafter"/>
</dbReference>
<dbReference type="Pfam" id="PF22766">
    <property type="entry name" value="ZW10_C2"/>
    <property type="match status" value="1"/>
</dbReference>
<evidence type="ECO:0000256" key="1">
    <source>
        <dbReference type="SAM" id="Coils"/>
    </source>
</evidence>